<feature type="transmembrane region" description="Helical" evidence="7">
    <location>
        <begin position="229"/>
        <end position="247"/>
    </location>
</feature>
<organism evidence="9 10">
    <name type="scientific">Brevibacterium siliguriense</name>
    <dbReference type="NCBI Taxonomy" id="1136497"/>
    <lineage>
        <taxon>Bacteria</taxon>
        <taxon>Bacillati</taxon>
        <taxon>Actinomycetota</taxon>
        <taxon>Actinomycetes</taxon>
        <taxon>Micrococcales</taxon>
        <taxon>Brevibacteriaceae</taxon>
        <taxon>Brevibacterium</taxon>
    </lineage>
</organism>
<dbReference type="Proteomes" id="UP000199597">
    <property type="component" value="Chromosome I"/>
</dbReference>
<feature type="transmembrane region" description="Helical" evidence="7">
    <location>
        <begin position="347"/>
        <end position="364"/>
    </location>
</feature>
<dbReference type="CDD" id="cd17369">
    <property type="entry name" value="MFS_ShiA_like"/>
    <property type="match status" value="1"/>
</dbReference>
<evidence type="ECO:0000256" key="1">
    <source>
        <dbReference type="ARBA" id="ARBA00004651"/>
    </source>
</evidence>
<evidence type="ECO:0000313" key="9">
    <source>
        <dbReference type="EMBL" id="SDR77465.1"/>
    </source>
</evidence>
<feature type="transmembrane region" description="Helical" evidence="7">
    <location>
        <begin position="317"/>
        <end position="335"/>
    </location>
</feature>
<feature type="transmembrane region" description="Helical" evidence="7">
    <location>
        <begin position="194"/>
        <end position="217"/>
    </location>
</feature>
<keyword evidence="5 7" id="KW-1133">Transmembrane helix</keyword>
<dbReference type="EMBL" id="LT629766">
    <property type="protein sequence ID" value="SDR77465.1"/>
    <property type="molecule type" value="Genomic_DNA"/>
</dbReference>
<sequence length="478" mass="50589">MDRLGHHGNDAAAAALELRLETGSIPPALHERSILSSSTTAAAAPDAAAQRRNARNAATSGFVGTALEYYDFYIFATAAALYLQPLFFPSEGGLGQIMALATVGVSYVARPAGAIIWGWLGDVLGRKTALMACIVLMGAATFFIGLVPAYSTIGIWAPILIVLMRLLQGLSAGGESPGSASLSMETAPENRRGFYTSWTIAGATAGLVLSSAVFIPLNMLSRDFMLSTGWRIPFLLSIVVTIITIYMRARLQEPEVFEEAKENDKTVKVPLFHLVKHYPMQMIRVAGMALFLLMVGLFSTFSLAYGTQVAGISSSEMLALITVSNLGTLVMIPFLGHLSDKVGRKPVFISGCIGMIVLTFAYLGSLSHAAPGHTGIVWVLGILLMSFAYAAANGIYPVYFPEQFPANIRYSGMAISLMLGLVLGGFSPAIAQAINGDDNNWVGVALFAGAGIAISAICAAFSPETAKTPTAELGLKRD</sequence>
<evidence type="ECO:0000256" key="3">
    <source>
        <dbReference type="ARBA" id="ARBA00022475"/>
    </source>
</evidence>
<evidence type="ECO:0000256" key="7">
    <source>
        <dbReference type="SAM" id="Phobius"/>
    </source>
</evidence>
<feature type="transmembrane region" description="Helical" evidence="7">
    <location>
        <begin position="94"/>
        <end position="117"/>
    </location>
</feature>
<dbReference type="InterPro" id="IPR005828">
    <property type="entry name" value="MFS_sugar_transport-like"/>
</dbReference>
<dbReference type="PANTHER" id="PTHR43045">
    <property type="entry name" value="SHIKIMATE TRANSPORTER"/>
    <property type="match status" value="1"/>
</dbReference>
<dbReference type="Pfam" id="PF00083">
    <property type="entry name" value="Sugar_tr"/>
    <property type="match status" value="2"/>
</dbReference>
<dbReference type="SUPFAM" id="SSF103473">
    <property type="entry name" value="MFS general substrate transporter"/>
    <property type="match status" value="1"/>
</dbReference>
<feature type="transmembrane region" description="Helical" evidence="7">
    <location>
        <begin position="129"/>
        <end position="147"/>
    </location>
</feature>
<keyword evidence="3" id="KW-1003">Cell membrane</keyword>
<dbReference type="InterPro" id="IPR036259">
    <property type="entry name" value="MFS_trans_sf"/>
</dbReference>
<evidence type="ECO:0000256" key="2">
    <source>
        <dbReference type="ARBA" id="ARBA00022448"/>
    </source>
</evidence>
<comment type="subcellular location">
    <subcellularLocation>
        <location evidence="1">Cell membrane</location>
        <topology evidence="1">Multi-pass membrane protein</topology>
    </subcellularLocation>
</comment>
<dbReference type="InterPro" id="IPR020846">
    <property type="entry name" value="MFS_dom"/>
</dbReference>
<dbReference type="PROSITE" id="PS50850">
    <property type="entry name" value="MFS"/>
    <property type="match status" value="1"/>
</dbReference>
<proteinExistence type="predicted"/>
<feature type="transmembrane region" description="Helical" evidence="7">
    <location>
        <begin position="412"/>
        <end position="434"/>
    </location>
</feature>
<feature type="transmembrane region" description="Helical" evidence="7">
    <location>
        <begin position="285"/>
        <end position="305"/>
    </location>
</feature>
<dbReference type="STRING" id="1136497.SAMN04489752_0220"/>
<feature type="transmembrane region" description="Helical" evidence="7">
    <location>
        <begin position="376"/>
        <end position="400"/>
    </location>
</feature>
<keyword evidence="4 7" id="KW-0812">Transmembrane</keyword>
<name>A0A1H1LTW9_9MICO</name>
<dbReference type="Gene3D" id="1.20.1250.20">
    <property type="entry name" value="MFS general substrate transporter like domains"/>
    <property type="match status" value="1"/>
</dbReference>
<protein>
    <submittedName>
        <fullName evidence="9">Na+/melibiose symporter</fullName>
    </submittedName>
</protein>
<accession>A0A1H1LTW9</accession>
<keyword evidence="2" id="KW-0813">Transport</keyword>
<keyword evidence="6 7" id="KW-0472">Membrane</keyword>
<feature type="transmembrane region" description="Helical" evidence="7">
    <location>
        <begin position="440"/>
        <end position="461"/>
    </location>
</feature>
<feature type="transmembrane region" description="Helical" evidence="7">
    <location>
        <begin position="70"/>
        <end position="88"/>
    </location>
</feature>
<feature type="domain" description="Major facilitator superfamily (MFS) profile" evidence="8">
    <location>
        <begin position="57"/>
        <end position="467"/>
    </location>
</feature>
<evidence type="ECO:0000256" key="4">
    <source>
        <dbReference type="ARBA" id="ARBA00022692"/>
    </source>
</evidence>
<evidence type="ECO:0000256" key="5">
    <source>
        <dbReference type="ARBA" id="ARBA00022989"/>
    </source>
</evidence>
<dbReference type="GO" id="GO:0005886">
    <property type="term" value="C:plasma membrane"/>
    <property type="evidence" value="ECO:0007669"/>
    <property type="project" value="UniProtKB-SubCell"/>
</dbReference>
<keyword evidence="10" id="KW-1185">Reference proteome</keyword>
<dbReference type="InterPro" id="IPR005829">
    <property type="entry name" value="Sugar_transporter_CS"/>
</dbReference>
<dbReference type="AlphaFoldDB" id="A0A1H1LTW9"/>
<dbReference type="PROSITE" id="PS00217">
    <property type="entry name" value="SUGAR_TRANSPORT_2"/>
    <property type="match status" value="1"/>
</dbReference>
<evidence type="ECO:0000259" key="8">
    <source>
        <dbReference type="PROSITE" id="PS50850"/>
    </source>
</evidence>
<reference evidence="10" key="1">
    <citation type="submission" date="2016-10" db="EMBL/GenBank/DDBJ databases">
        <authorList>
            <person name="Varghese N."/>
            <person name="Submissions S."/>
        </authorList>
    </citation>
    <scope>NUCLEOTIDE SEQUENCE [LARGE SCALE GENOMIC DNA]</scope>
    <source>
        <strain evidence="10">DSM 23676</strain>
    </source>
</reference>
<dbReference type="PANTHER" id="PTHR43045:SF1">
    <property type="entry name" value="SHIKIMATE TRANSPORTER"/>
    <property type="match status" value="1"/>
</dbReference>
<evidence type="ECO:0000256" key="6">
    <source>
        <dbReference type="ARBA" id="ARBA00023136"/>
    </source>
</evidence>
<dbReference type="GO" id="GO:0022857">
    <property type="term" value="F:transmembrane transporter activity"/>
    <property type="evidence" value="ECO:0007669"/>
    <property type="project" value="InterPro"/>
</dbReference>
<evidence type="ECO:0000313" key="10">
    <source>
        <dbReference type="Proteomes" id="UP000199597"/>
    </source>
</evidence>
<gene>
    <name evidence="9" type="ORF">SAMN04489752_0220</name>
</gene>